<evidence type="ECO:0000313" key="8">
    <source>
        <dbReference type="EMBL" id="PAA86820.1"/>
    </source>
</evidence>
<sequence>LPHKMSNFFCSLCNVNLLDENMLQIHLGTVQHQEMLNKQQRAAASSSNQSGDQPMSVDGALMCSLCDAKCTSEAAYQMHINGAKHAKKVRDAEFQRKKEAKHPDVYCQLCDLTLQPELMQTHLNGMKHLNALKASGDPTAAALITSKKNKVAEVKAMQSMQQKGSAKTLGPMLPPGSNVNHSAALSQMPKAEIQKLLGKRHHMKCSVCDVPEFTTFSQAEHHFNSKAHRVAYQQHQQQMIKAKGKLCELCKVTVSSDELLEAHRKGYKHTLRAMNGQIPPGHEYYDKFVKHQETMRNLKAGKSASAPASSNVSS</sequence>
<dbReference type="InterPro" id="IPR013087">
    <property type="entry name" value="Znf_C2H2_type"/>
</dbReference>
<dbReference type="GO" id="GO:0008270">
    <property type="term" value="F:zinc ion binding"/>
    <property type="evidence" value="ECO:0007669"/>
    <property type="project" value="UniProtKB-KW"/>
</dbReference>
<keyword evidence="5" id="KW-0862">Zinc</keyword>
<evidence type="ECO:0000313" key="9">
    <source>
        <dbReference type="EMBL" id="PAA92394.1"/>
    </source>
</evidence>
<dbReference type="SMART" id="SM00355">
    <property type="entry name" value="ZnF_C2H2"/>
    <property type="match status" value="5"/>
</dbReference>
<feature type="domain" description="C2H2-type" evidence="7">
    <location>
        <begin position="247"/>
        <end position="269"/>
    </location>
</feature>
<gene>
    <name evidence="9" type="ORF">BOX15_Mlig013893g1</name>
    <name evidence="8" type="ORF">BOX15_Mlig016228g1</name>
</gene>
<dbReference type="SUPFAM" id="SSF57667">
    <property type="entry name" value="beta-beta-alpha zinc fingers"/>
    <property type="match status" value="3"/>
</dbReference>
<keyword evidence="3" id="KW-0677">Repeat</keyword>
<accession>A0A267H3W1</accession>
<dbReference type="PROSITE" id="PS00028">
    <property type="entry name" value="ZINC_FINGER_C2H2_1"/>
    <property type="match status" value="1"/>
</dbReference>
<keyword evidence="6" id="KW-0539">Nucleus</keyword>
<evidence type="ECO:0000256" key="6">
    <source>
        <dbReference type="ARBA" id="ARBA00023242"/>
    </source>
</evidence>
<evidence type="ECO:0000256" key="1">
    <source>
        <dbReference type="ARBA" id="ARBA00004123"/>
    </source>
</evidence>
<organism evidence="9 10">
    <name type="scientific">Macrostomum lignano</name>
    <dbReference type="NCBI Taxonomy" id="282301"/>
    <lineage>
        <taxon>Eukaryota</taxon>
        <taxon>Metazoa</taxon>
        <taxon>Spiralia</taxon>
        <taxon>Lophotrochozoa</taxon>
        <taxon>Platyhelminthes</taxon>
        <taxon>Rhabditophora</taxon>
        <taxon>Macrostomorpha</taxon>
        <taxon>Macrostomida</taxon>
        <taxon>Macrostomidae</taxon>
        <taxon>Macrostomum</taxon>
    </lineage>
</organism>
<dbReference type="EMBL" id="NIVC01000052">
    <property type="protein sequence ID" value="PAA92394.1"/>
    <property type="molecule type" value="Genomic_DNA"/>
</dbReference>
<dbReference type="Proteomes" id="UP000215902">
    <property type="component" value="Unassembled WGS sequence"/>
</dbReference>
<dbReference type="PANTHER" id="PTHR46144:SF6">
    <property type="entry name" value="C2H2-TYPE DOMAIN-CONTAINING PROTEIN"/>
    <property type="match status" value="1"/>
</dbReference>
<dbReference type="GO" id="GO:0005634">
    <property type="term" value="C:nucleus"/>
    <property type="evidence" value="ECO:0007669"/>
    <property type="project" value="UniProtKB-SubCell"/>
</dbReference>
<dbReference type="InterPro" id="IPR003604">
    <property type="entry name" value="Matrin/U1-like-C_Znf_C2H2"/>
</dbReference>
<dbReference type="Gene3D" id="3.30.160.60">
    <property type="entry name" value="Classic Zinc Finger"/>
    <property type="match status" value="4"/>
</dbReference>
<dbReference type="OrthoDB" id="434647at2759"/>
<evidence type="ECO:0000256" key="5">
    <source>
        <dbReference type="ARBA" id="ARBA00022833"/>
    </source>
</evidence>
<evidence type="ECO:0000256" key="2">
    <source>
        <dbReference type="ARBA" id="ARBA00022723"/>
    </source>
</evidence>
<dbReference type="PANTHER" id="PTHR46144">
    <property type="entry name" value="ZINC FINGER PROTEIN 385B-LIKE"/>
    <property type="match status" value="1"/>
</dbReference>
<dbReference type="STRING" id="282301.A0A267H3W1"/>
<dbReference type="Pfam" id="PF12874">
    <property type="entry name" value="zf-met"/>
    <property type="match status" value="3"/>
</dbReference>
<name>A0A267H3W1_9PLAT</name>
<evidence type="ECO:0000259" key="7">
    <source>
        <dbReference type="PROSITE" id="PS00028"/>
    </source>
</evidence>
<keyword evidence="10" id="KW-1185">Reference proteome</keyword>
<evidence type="ECO:0000256" key="3">
    <source>
        <dbReference type="ARBA" id="ARBA00022737"/>
    </source>
</evidence>
<keyword evidence="2" id="KW-0479">Metal-binding</keyword>
<dbReference type="AlphaFoldDB" id="A0A267H3W1"/>
<dbReference type="InterPro" id="IPR036236">
    <property type="entry name" value="Znf_C2H2_sf"/>
</dbReference>
<comment type="subcellular location">
    <subcellularLocation>
        <location evidence="1">Nucleus</location>
    </subcellularLocation>
</comment>
<dbReference type="GO" id="GO:0003676">
    <property type="term" value="F:nucleic acid binding"/>
    <property type="evidence" value="ECO:0007669"/>
    <property type="project" value="InterPro"/>
</dbReference>
<evidence type="ECO:0000256" key="4">
    <source>
        <dbReference type="ARBA" id="ARBA00022771"/>
    </source>
</evidence>
<protein>
    <recommendedName>
        <fullName evidence="7">C2H2-type domain-containing protein</fullName>
    </recommendedName>
</protein>
<proteinExistence type="predicted"/>
<evidence type="ECO:0000313" key="10">
    <source>
        <dbReference type="Proteomes" id="UP000215902"/>
    </source>
</evidence>
<dbReference type="EMBL" id="NIVC01000263">
    <property type="protein sequence ID" value="PAA86820.1"/>
    <property type="molecule type" value="Genomic_DNA"/>
</dbReference>
<reference evidence="9 10" key="1">
    <citation type="submission" date="2017-06" db="EMBL/GenBank/DDBJ databases">
        <title>A platform for efficient transgenesis in Macrostomum lignano, a flatworm model organism for stem cell research.</title>
        <authorList>
            <person name="Berezikov E."/>
        </authorList>
    </citation>
    <scope>NUCLEOTIDE SEQUENCE [LARGE SCALE GENOMIC DNA]</scope>
    <source>
        <strain evidence="9">DV1</strain>
        <tissue evidence="9">Whole organism</tissue>
    </source>
</reference>
<feature type="non-terminal residue" evidence="9">
    <location>
        <position position="1"/>
    </location>
</feature>
<comment type="caution">
    <text evidence="9">The sequence shown here is derived from an EMBL/GenBank/DDBJ whole genome shotgun (WGS) entry which is preliminary data.</text>
</comment>
<dbReference type="InterPro" id="IPR051868">
    <property type="entry name" value="ZN346_ZMAT4"/>
</dbReference>
<dbReference type="SMART" id="SM00451">
    <property type="entry name" value="ZnF_U1"/>
    <property type="match status" value="5"/>
</dbReference>
<keyword evidence="4" id="KW-0863">Zinc-finger</keyword>